<evidence type="ECO:0000313" key="1">
    <source>
        <dbReference type="EMBL" id="TSC94190.1"/>
    </source>
</evidence>
<gene>
    <name evidence="1" type="ORF">CEN91_11</name>
</gene>
<organism evidence="1 2">
    <name type="scientific">Candidatus Berkelbacteria bacterium Licking1014_85</name>
    <dbReference type="NCBI Taxonomy" id="2017148"/>
    <lineage>
        <taxon>Bacteria</taxon>
        <taxon>Candidatus Berkelbacteria</taxon>
    </lineage>
</organism>
<proteinExistence type="predicted"/>
<evidence type="ECO:0000313" key="2">
    <source>
        <dbReference type="Proteomes" id="UP000315589"/>
    </source>
</evidence>
<dbReference type="Proteomes" id="UP000315589">
    <property type="component" value="Unassembled WGS sequence"/>
</dbReference>
<name>A0A554LMT3_9BACT</name>
<dbReference type="EMBL" id="VMGI01000001">
    <property type="protein sequence ID" value="TSC94190.1"/>
    <property type="molecule type" value="Genomic_DNA"/>
</dbReference>
<accession>A0A554LMT3</accession>
<protein>
    <submittedName>
        <fullName evidence="1">Uncharacterized protein</fullName>
    </submittedName>
</protein>
<sequence length="245" mass="27808">MGTENKPWNPAEDIRPAESAREKIERFGRNTLKLMPFLIGGSAAAAEISGADLLKFEIVWGAMESQHYGMNFMPEKVKAEAGKKTFDGQFNLTTSFEDFINQSPKLQSEVKQIKEGEKKPNTEFDKIVNEAVNDINRILEKYDKKKISQEMSAHIKIYLGTLKALVTHSRKEPVYYTDSDNQEQEILIADSPYDSQGFRQAAEEEYYRTFAKYFDQDVAAKIVNEILEADAQASVLGAEEKMSKQ</sequence>
<dbReference type="AlphaFoldDB" id="A0A554LMT3"/>
<reference evidence="1 2" key="1">
    <citation type="submission" date="2017-07" db="EMBL/GenBank/DDBJ databases">
        <title>Mechanisms for carbon and nitrogen cycling indicate functional differentiation within the Candidate Phyla Radiation.</title>
        <authorList>
            <person name="Danczak R.E."/>
            <person name="Johnston M.D."/>
            <person name="Kenah C."/>
            <person name="Slattery M."/>
            <person name="Wrighton K.C."/>
            <person name="Wilkins M.J."/>
        </authorList>
    </citation>
    <scope>NUCLEOTIDE SEQUENCE [LARGE SCALE GENOMIC DNA]</scope>
    <source>
        <strain evidence="1">Licking1014_85</strain>
    </source>
</reference>
<comment type="caution">
    <text evidence="1">The sequence shown here is derived from an EMBL/GenBank/DDBJ whole genome shotgun (WGS) entry which is preliminary data.</text>
</comment>